<evidence type="ECO:0000313" key="4">
    <source>
        <dbReference type="Proteomes" id="UP000007305"/>
    </source>
</evidence>
<name>A0A804LUP6_MAIZE</name>
<dbReference type="Gramene" id="Zm00001eb037950_T002">
    <property type="protein sequence ID" value="Zm00001eb037950_P002"/>
    <property type="gene ID" value="Zm00001eb037950"/>
</dbReference>
<dbReference type="Pfam" id="PF00194">
    <property type="entry name" value="Carb_anhydrase"/>
    <property type="match status" value="1"/>
</dbReference>
<evidence type="ECO:0007829" key="5">
    <source>
        <dbReference type="PeptideAtlas" id="A0A804LUP6"/>
    </source>
</evidence>
<dbReference type="InterPro" id="IPR023561">
    <property type="entry name" value="Carbonic_anhydrase_a-class"/>
</dbReference>
<reference evidence="3" key="3">
    <citation type="submission" date="2021-05" db="UniProtKB">
        <authorList>
            <consortium name="EnsemblPlants"/>
        </authorList>
    </citation>
    <scope>IDENTIFICATION</scope>
    <source>
        <strain evidence="3">cv. B73</strain>
    </source>
</reference>
<feature type="domain" description="Alpha-carbonic anhydrase" evidence="2">
    <location>
        <begin position="56"/>
        <end position="292"/>
    </location>
</feature>
<dbReference type="GO" id="GO:0008270">
    <property type="term" value="F:zinc ion binding"/>
    <property type="evidence" value="ECO:0007669"/>
    <property type="project" value="InterPro"/>
</dbReference>
<dbReference type="SUPFAM" id="SSF51069">
    <property type="entry name" value="Carbonic anhydrase"/>
    <property type="match status" value="1"/>
</dbReference>
<dbReference type="EnsemblPlants" id="Zm00001eb037950_T002">
    <property type="protein sequence ID" value="Zm00001eb037950_P002"/>
    <property type="gene ID" value="Zm00001eb037950"/>
</dbReference>
<dbReference type="EnsemblPlants" id="Zm00001eb037950_T001">
    <property type="protein sequence ID" value="Zm00001eb037950_P001"/>
    <property type="gene ID" value="Zm00001eb037950"/>
</dbReference>
<dbReference type="PANTHER" id="PTHR18952:SF272">
    <property type="entry name" value="ALPHA-CARBONIC ANHYDRASE DOMAIN-CONTAINING PROTEIN"/>
    <property type="match status" value="1"/>
</dbReference>
<keyword evidence="5" id="KW-1267">Proteomics identification</keyword>
<dbReference type="CDD" id="cd03124">
    <property type="entry name" value="alpha_CA_prokaryotic_like"/>
    <property type="match status" value="1"/>
</dbReference>
<dbReference type="GO" id="GO:0004089">
    <property type="term" value="F:carbonate dehydratase activity"/>
    <property type="evidence" value="ECO:0007669"/>
    <property type="project" value="InterPro"/>
</dbReference>
<dbReference type="InterPro" id="IPR036398">
    <property type="entry name" value="CA_dom_sf"/>
</dbReference>
<evidence type="ECO:0000259" key="2">
    <source>
        <dbReference type="PROSITE" id="PS51144"/>
    </source>
</evidence>
<dbReference type="PROSITE" id="PS51144">
    <property type="entry name" value="ALPHA_CA_2"/>
    <property type="match status" value="1"/>
</dbReference>
<dbReference type="Gramene" id="Zm00001eb037950_T001">
    <property type="protein sequence ID" value="Zm00001eb037950_P001"/>
    <property type="gene ID" value="Zm00001eb037950"/>
</dbReference>
<dbReference type="Gene3D" id="3.10.200.10">
    <property type="entry name" value="Alpha carbonic anhydrase"/>
    <property type="match status" value="1"/>
</dbReference>
<dbReference type="FunCoup" id="A0A804LUP6">
    <property type="interactions" value="303"/>
</dbReference>
<dbReference type="SMART" id="SM01057">
    <property type="entry name" value="Carb_anhydrase"/>
    <property type="match status" value="1"/>
</dbReference>
<dbReference type="InterPro" id="IPR001148">
    <property type="entry name" value="CA_dom"/>
</dbReference>
<reference evidence="4" key="1">
    <citation type="submission" date="2015-12" db="EMBL/GenBank/DDBJ databases">
        <title>Update maize B73 reference genome by single molecule sequencing technologies.</title>
        <authorList>
            <consortium name="Maize Genome Sequencing Project"/>
            <person name="Ware D."/>
        </authorList>
    </citation>
    <scope>NUCLEOTIDE SEQUENCE [LARGE SCALE GENOMIC DNA]</scope>
    <source>
        <strain evidence="4">cv. B73</strain>
    </source>
</reference>
<organism evidence="3 4">
    <name type="scientific">Zea mays</name>
    <name type="common">Maize</name>
    <dbReference type="NCBI Taxonomy" id="4577"/>
    <lineage>
        <taxon>Eukaryota</taxon>
        <taxon>Viridiplantae</taxon>
        <taxon>Streptophyta</taxon>
        <taxon>Embryophyta</taxon>
        <taxon>Tracheophyta</taxon>
        <taxon>Spermatophyta</taxon>
        <taxon>Magnoliopsida</taxon>
        <taxon>Liliopsida</taxon>
        <taxon>Poales</taxon>
        <taxon>Poaceae</taxon>
        <taxon>PACMAD clade</taxon>
        <taxon>Panicoideae</taxon>
        <taxon>Andropogonodae</taxon>
        <taxon>Andropogoneae</taxon>
        <taxon>Tripsacinae</taxon>
        <taxon>Zea</taxon>
    </lineage>
</organism>
<evidence type="ECO:0000256" key="1">
    <source>
        <dbReference type="SAM" id="MobiDB-lite"/>
    </source>
</evidence>
<dbReference type="InterPro" id="IPR041891">
    <property type="entry name" value="Alpha_CA_prokaryot-like"/>
</dbReference>
<feature type="region of interest" description="Disordered" evidence="1">
    <location>
        <begin position="46"/>
        <end position="66"/>
    </location>
</feature>
<keyword evidence="4" id="KW-1185">Reference proteome</keyword>
<dbReference type="AlphaFoldDB" id="A0A804LUP6"/>
<reference evidence="3" key="2">
    <citation type="submission" date="2019-07" db="EMBL/GenBank/DDBJ databases">
        <authorList>
            <person name="Seetharam A."/>
            <person name="Woodhouse M."/>
            <person name="Cannon E."/>
        </authorList>
    </citation>
    <scope>NUCLEOTIDE SEQUENCE [LARGE SCALE GENOMIC DNA]</scope>
    <source>
        <strain evidence="3">cv. B73</strain>
    </source>
</reference>
<evidence type="ECO:0000313" key="3">
    <source>
        <dbReference type="EnsemblPlants" id="Zm00001eb037950_P001"/>
    </source>
</evidence>
<dbReference type="Proteomes" id="UP000007305">
    <property type="component" value="Chromosome 1"/>
</dbReference>
<proteinExistence type="evidence at protein level"/>
<protein>
    <recommendedName>
        <fullName evidence="2">Alpha-carbonic anhydrase domain-containing protein</fullName>
    </recommendedName>
</protein>
<sequence>MPETVPCRSASSTNDQRHDDMSPARLAAVAAAVLLAAALLRVVPGARGQEETEHEEEFSYVPGDEHGPEHWGSIKAEWAACGAGRMQSPIDLSHERVSLVRSLGYLSHSYRPAEASIVNRGHDIMVRFEGDAGSLVINGTAYYLRQLHWHSPTEHTVDGRRYDMELHLVHESAENKAAVIAVLYEIGGHDDALLRQLEPAIRRVADVRDREMRVGVVDPRRARGRASVYYRYVGSLTAPPCTEGVIWTIVKRVRSVSKHQLELLREAVHDVSLRISPHQLESASNMNVAGFGIFFLSWPDQTSSLFLSAARTWRTTRGRFRRRTTETSACSDPSPTSSIRARPVSSLVLVMRTYGLAPTTWRASVGHVQSR</sequence>
<dbReference type="GO" id="GO:0016836">
    <property type="term" value="F:hydro-lyase activity"/>
    <property type="evidence" value="ECO:0000318"/>
    <property type="project" value="GO_Central"/>
</dbReference>
<accession>A0A804LUP6</accession>
<dbReference type="PANTHER" id="PTHR18952">
    <property type="entry name" value="CARBONIC ANHYDRASE"/>
    <property type="match status" value="1"/>
</dbReference>